<gene>
    <name evidence="7" type="ORF">BZ3500_MVSOF-1268-A1-R1_CHR10-2G03046</name>
</gene>
<sequence length="658" mass="71633">MPYLFVEAESHQSQIAASGSSESPVFVGPGAGKQVPPDSGPAVPESSSDLRKSSRLEFGILPPPSLVSLSHLFVPINMTADWEVNRDAHLALRDKELQWGRDLLKEQAELLKGVEVGQVLSVGAAELSDKLYSTVSWTAKSVLLVYISQALRAHAKSNLLTEVMFKAAWDRASQLDHDFNETKEKKGRLHGCPISIKDHLDVKGVDTTIGFTYKHGVPAEQDAPLVSALIEAGANPFVKTNIPQTMLSFECANPLFGVTTNPHDSTRTPGGSSGGEAALLASDASPLGIGSDIGGSLRIPAHYSGCYGLKPTIGRTPTHGIHGANPGFEAIAVSCGPMGRSVADLEVGMRCLVDHSAKYTKIEGMIPLPWRELDMPKKLKFGYYQHDGVVRNSPACARALQMSIDALRKKGHEVVEIPAPDVARGLELFIALTSAGNYETLLGSVRDDPREGFLWLLDAPLKYPRWFRNVVAGGIERFMGDQVFPRIIRALGRRTVTETQAWAHERQVYAYAVRRQLFETHGLDGLLTAPQATPALKCETTWDISTIAVSTFLWNVVDSTAGVLPVTFVDAEKDALTPEFMDLLRTEPGSQLIEGRLYGPKAARYDSKEMEGVPVGVQIIAAKYEEEKVIKMMAILDEALGPRGFGPGEFFKREQKKA</sequence>
<organism evidence="7 8">
    <name type="scientific">Microbotryum saponariae</name>
    <dbReference type="NCBI Taxonomy" id="289078"/>
    <lineage>
        <taxon>Eukaryota</taxon>
        <taxon>Fungi</taxon>
        <taxon>Dikarya</taxon>
        <taxon>Basidiomycota</taxon>
        <taxon>Pucciniomycotina</taxon>
        <taxon>Microbotryomycetes</taxon>
        <taxon>Microbotryales</taxon>
        <taxon>Microbotryaceae</taxon>
        <taxon>Microbotryum</taxon>
    </lineage>
</organism>
<proteinExistence type="inferred from homology"/>
<dbReference type="Gene3D" id="3.90.1300.10">
    <property type="entry name" value="Amidase signature (AS) domain"/>
    <property type="match status" value="1"/>
</dbReference>
<keyword evidence="4" id="KW-0378">Hydrolase</keyword>
<accession>A0A2X0K943</accession>
<dbReference type="PROSITE" id="PS00571">
    <property type="entry name" value="AMIDASES"/>
    <property type="match status" value="1"/>
</dbReference>
<evidence type="ECO:0000256" key="4">
    <source>
        <dbReference type="ARBA" id="ARBA00022801"/>
    </source>
</evidence>
<dbReference type="InterPro" id="IPR023631">
    <property type="entry name" value="Amidase_dom"/>
</dbReference>
<dbReference type="InterPro" id="IPR036928">
    <property type="entry name" value="AS_sf"/>
</dbReference>
<evidence type="ECO:0000259" key="6">
    <source>
        <dbReference type="Pfam" id="PF01425"/>
    </source>
</evidence>
<dbReference type="FunFam" id="3.90.1300.10:FF:000003">
    <property type="entry name" value="Amidase signature enzyme"/>
    <property type="match status" value="1"/>
</dbReference>
<evidence type="ECO:0000256" key="1">
    <source>
        <dbReference type="ARBA" id="ARBA00001311"/>
    </source>
</evidence>
<feature type="region of interest" description="Disordered" evidence="5">
    <location>
        <begin position="14"/>
        <end position="48"/>
    </location>
</feature>
<dbReference type="PANTHER" id="PTHR45847">
    <property type="entry name" value="FATTY ACID AMIDE HYDROLASE"/>
    <property type="match status" value="1"/>
</dbReference>
<evidence type="ECO:0000256" key="2">
    <source>
        <dbReference type="ARBA" id="ARBA00009199"/>
    </source>
</evidence>
<evidence type="ECO:0000256" key="3">
    <source>
        <dbReference type="ARBA" id="ARBA00012922"/>
    </source>
</evidence>
<keyword evidence="8" id="KW-1185">Reference proteome</keyword>
<dbReference type="Pfam" id="PF01425">
    <property type="entry name" value="Amidase"/>
    <property type="match status" value="1"/>
</dbReference>
<dbReference type="SUPFAM" id="SSF75304">
    <property type="entry name" value="Amidase signature (AS) enzymes"/>
    <property type="match status" value="1"/>
</dbReference>
<reference evidence="8" key="1">
    <citation type="submission" date="2016-10" db="EMBL/GenBank/DDBJ databases">
        <authorList>
            <person name="Jeantristanb JTB J.-T."/>
            <person name="Ricardo R."/>
        </authorList>
    </citation>
    <scope>NUCLEOTIDE SEQUENCE [LARGE SCALE GENOMIC DNA]</scope>
</reference>
<name>A0A2X0K943_9BASI</name>
<dbReference type="Proteomes" id="UP000249723">
    <property type="component" value="Unassembled WGS sequence"/>
</dbReference>
<feature type="compositionally biased region" description="Polar residues" evidence="5">
    <location>
        <begin position="14"/>
        <end position="23"/>
    </location>
</feature>
<dbReference type="EMBL" id="FMWP01000117">
    <property type="protein sequence ID" value="SDA01985.1"/>
    <property type="molecule type" value="Genomic_DNA"/>
</dbReference>
<comment type="similarity">
    <text evidence="2">Belongs to the amidase family.</text>
</comment>
<dbReference type="GO" id="GO:0004040">
    <property type="term" value="F:amidase activity"/>
    <property type="evidence" value="ECO:0007669"/>
    <property type="project" value="UniProtKB-EC"/>
</dbReference>
<dbReference type="InterPro" id="IPR052096">
    <property type="entry name" value="Endocannabinoid_amidase"/>
</dbReference>
<evidence type="ECO:0000256" key="5">
    <source>
        <dbReference type="SAM" id="MobiDB-lite"/>
    </source>
</evidence>
<dbReference type="InterPro" id="IPR020556">
    <property type="entry name" value="Amidase_CS"/>
</dbReference>
<dbReference type="OrthoDB" id="6428749at2759"/>
<dbReference type="STRING" id="289078.A0A2X0K943"/>
<evidence type="ECO:0000313" key="7">
    <source>
        <dbReference type="EMBL" id="SDA01985.1"/>
    </source>
</evidence>
<dbReference type="GO" id="GO:0009062">
    <property type="term" value="P:fatty acid catabolic process"/>
    <property type="evidence" value="ECO:0007669"/>
    <property type="project" value="TreeGrafter"/>
</dbReference>
<feature type="domain" description="Amidase" evidence="6">
    <location>
        <begin position="143"/>
        <end position="629"/>
    </location>
</feature>
<dbReference type="GO" id="GO:0017064">
    <property type="term" value="F:fatty acid amide hydrolase activity"/>
    <property type="evidence" value="ECO:0007669"/>
    <property type="project" value="TreeGrafter"/>
</dbReference>
<protein>
    <recommendedName>
        <fullName evidence="3">amidase</fullName>
        <ecNumber evidence="3">3.5.1.4</ecNumber>
    </recommendedName>
</protein>
<dbReference type="PANTHER" id="PTHR45847:SF6">
    <property type="entry name" value="FATTY ACID AMIDE HYDROLASE"/>
    <property type="match status" value="1"/>
</dbReference>
<dbReference type="EC" id="3.5.1.4" evidence="3"/>
<evidence type="ECO:0000313" key="8">
    <source>
        <dbReference type="Proteomes" id="UP000249723"/>
    </source>
</evidence>
<dbReference type="AlphaFoldDB" id="A0A2X0K943"/>
<comment type="catalytic activity">
    <reaction evidence="1">
        <text>a monocarboxylic acid amide + H2O = a monocarboxylate + NH4(+)</text>
        <dbReference type="Rhea" id="RHEA:12020"/>
        <dbReference type="ChEBI" id="CHEBI:15377"/>
        <dbReference type="ChEBI" id="CHEBI:28938"/>
        <dbReference type="ChEBI" id="CHEBI:35757"/>
        <dbReference type="ChEBI" id="CHEBI:83628"/>
        <dbReference type="EC" id="3.5.1.4"/>
    </reaction>
</comment>